<proteinExistence type="inferred from homology"/>
<dbReference type="CDD" id="cd00254">
    <property type="entry name" value="LT-like"/>
    <property type="match status" value="1"/>
</dbReference>
<dbReference type="Gene3D" id="1.10.530.10">
    <property type="match status" value="1"/>
</dbReference>
<dbReference type="InterPro" id="IPR008258">
    <property type="entry name" value="Transglycosylase_SLT_dom_1"/>
</dbReference>
<feature type="compositionally biased region" description="Pro residues" evidence="4">
    <location>
        <begin position="584"/>
        <end position="596"/>
    </location>
</feature>
<evidence type="ECO:0000313" key="7">
    <source>
        <dbReference type="EMBL" id="MBB5691777.1"/>
    </source>
</evidence>
<keyword evidence="3" id="KW-0175">Coiled coil</keyword>
<dbReference type="EMBL" id="JACIJE010000017">
    <property type="protein sequence ID" value="MBB5691777.1"/>
    <property type="molecule type" value="Genomic_DNA"/>
</dbReference>
<keyword evidence="8" id="KW-1185">Reference proteome</keyword>
<feature type="domain" description="Bacteriophage tail tape measure N-terminal" evidence="6">
    <location>
        <begin position="118"/>
        <end position="310"/>
    </location>
</feature>
<feature type="compositionally biased region" description="Low complexity" evidence="4">
    <location>
        <begin position="597"/>
        <end position="607"/>
    </location>
</feature>
<dbReference type="InterPro" id="IPR009628">
    <property type="entry name" value="Phage_tape_measure_N"/>
</dbReference>
<dbReference type="AlphaFoldDB" id="A0A840Y5X7"/>
<evidence type="ECO:0000256" key="4">
    <source>
        <dbReference type="SAM" id="MobiDB-lite"/>
    </source>
</evidence>
<evidence type="ECO:0000256" key="3">
    <source>
        <dbReference type="SAM" id="Coils"/>
    </source>
</evidence>
<comment type="caution">
    <text evidence="7">The sequence shown here is derived from an EMBL/GenBank/DDBJ whole genome shotgun (WGS) entry which is preliminary data.</text>
</comment>
<dbReference type="SUPFAM" id="SSF53955">
    <property type="entry name" value="Lysozyme-like"/>
    <property type="match status" value="1"/>
</dbReference>
<feature type="region of interest" description="Disordered" evidence="4">
    <location>
        <begin position="581"/>
        <end position="620"/>
    </location>
</feature>
<evidence type="ECO:0000256" key="1">
    <source>
        <dbReference type="ARBA" id="ARBA00007734"/>
    </source>
</evidence>
<evidence type="ECO:0000259" key="5">
    <source>
        <dbReference type="Pfam" id="PF01464"/>
    </source>
</evidence>
<dbReference type="Proteomes" id="UP000562254">
    <property type="component" value="Unassembled WGS sequence"/>
</dbReference>
<dbReference type="PANTHER" id="PTHR37423:SF2">
    <property type="entry name" value="MEMBRANE-BOUND LYTIC MUREIN TRANSGLYCOSYLASE C"/>
    <property type="match status" value="1"/>
</dbReference>
<dbReference type="Pfam" id="PF01464">
    <property type="entry name" value="SLT"/>
    <property type="match status" value="1"/>
</dbReference>
<reference evidence="7 8" key="1">
    <citation type="submission" date="2020-08" db="EMBL/GenBank/DDBJ databases">
        <title>Genomic Encyclopedia of Type Strains, Phase IV (KMG-IV): sequencing the most valuable type-strain genomes for metagenomic binning, comparative biology and taxonomic classification.</title>
        <authorList>
            <person name="Goeker M."/>
        </authorList>
    </citation>
    <scope>NUCLEOTIDE SEQUENCE [LARGE SCALE GENOMIC DNA]</scope>
    <source>
        <strain evidence="7 8">DSM 25895</strain>
    </source>
</reference>
<comment type="similarity">
    <text evidence="1">Belongs to the transglycosylase Slt family.</text>
</comment>
<evidence type="ECO:0008006" key="9">
    <source>
        <dbReference type="Google" id="ProtNLM"/>
    </source>
</evidence>
<dbReference type="PANTHER" id="PTHR37423">
    <property type="entry name" value="SOLUBLE LYTIC MUREIN TRANSGLYCOSYLASE-RELATED"/>
    <property type="match status" value="1"/>
</dbReference>
<gene>
    <name evidence="7" type="ORF">FHS88_003938</name>
</gene>
<accession>A0A840Y5X7</accession>
<feature type="coiled-coil region" evidence="3">
    <location>
        <begin position="202"/>
        <end position="233"/>
    </location>
</feature>
<evidence type="ECO:0000256" key="2">
    <source>
        <dbReference type="ARBA" id="ARBA00009387"/>
    </source>
</evidence>
<evidence type="ECO:0000259" key="6">
    <source>
        <dbReference type="Pfam" id="PF06791"/>
    </source>
</evidence>
<protein>
    <recommendedName>
        <fullName evidence="9">Transglycosylase SLT domain-containing protein</fullName>
    </recommendedName>
</protein>
<name>A0A840Y5X7_9PROT</name>
<feature type="domain" description="Transglycosylase SLT" evidence="5">
    <location>
        <begin position="451"/>
        <end position="558"/>
    </location>
</feature>
<evidence type="ECO:0000313" key="8">
    <source>
        <dbReference type="Proteomes" id="UP000562254"/>
    </source>
</evidence>
<organism evidence="7 8">
    <name type="scientific">Neoroseomonas alkaliterrae</name>
    <dbReference type="NCBI Taxonomy" id="1452450"/>
    <lineage>
        <taxon>Bacteria</taxon>
        <taxon>Pseudomonadati</taxon>
        <taxon>Pseudomonadota</taxon>
        <taxon>Alphaproteobacteria</taxon>
        <taxon>Acetobacterales</taxon>
        <taxon>Acetobacteraceae</taxon>
        <taxon>Neoroseomonas</taxon>
    </lineage>
</organism>
<dbReference type="RefSeq" id="WP_184487168.1">
    <property type="nucleotide sequence ID" value="NZ_JAAEDJ010000041.1"/>
</dbReference>
<sequence>MSGTMGGVELLSIIRSSLDASGYVAGARQVEGANERLRASGDKVAGSQERITRGMDQTARQVAALAQRTNPAVKATVELVDAEAKLDRALKLGLISLDDHARLLVPLQQRHQAVTAAANQTANAFGVTARQAQQLAPQINDVITSLLGGASAFQVLTQQGGQITQAMGGVGNTFRAIGGLFTPVRVGALAVGGALIGTFAAYEGTERRVARLRNELRGYAADYESLARNLERRAREQSLLTPGAGRSEVRTAQARIAQVVRPEDRENLERYVALALDLSRTLDKDLSAAAERVARALRRPEEVARELAEQGVRGFDEQFRRHIELMVRAGDASGAAAQVIARLTSVVQGATAGGTAFDRAINNVEKSLEGLWNRITDGLTRAGGPFIEWLARSERNSRFLVEQGGLAVLQALPGGAPVALGLRLQQMLGPSTPGAQATRPTPAADISGLLEEAARVSGVDRALLERVQRAEGVRNPDGSWRTSSAGARGPMQVMPGTFEEMARRYGLSGGIDDPRSNTIAGALYLRERLQARGDVALALADYNAGPGRVDRVLGGQADLPNETARYVRGIRAGYSGSGIAGPVQPVPATPPPPPATAPTGAANPQPASVAGPPTPTPEQRFYDSALSEVRRRGTPTGDVAELTRDLERFQRAQRQAAPDSAEYREFGDAIEQIRARITGTERPIEQFIRGQREAARIATTSEGAARELAQAMQGLEEAARAQGRDPTVEERAAVREAVLARAAGQYRDLTANVDRQIEAEGRLNEALGRGAGAMQEAEARAKALEDVRRAGLAGTEQEAAAVAELTERYLRLARVQADRITAASLEEQRRQIELIRAEAGTIGLGERDRAEAIAAIRARAELERRVPGSSETDTGRQYIANAVDIARAQDDVRVLKEMEGYGREAAGVLVSGFRAIAFEGRRASDVLRDMERALLDLGTRALVLKPLEEMLGRVASGVFGGGGGGGSRLFSGGGLAGLFGLGGSAVEAAGVGAAKLSAEAAMQAGTLVSFFHRGGVVGQDVVPQRAMPLTLFHGAPRFHQGGGLLTRTEFPAILEMGERVLTRRQQAAVGAAVADRPRQVVQNITIQTPDAGSFRQSRGQVLAELSRSVARSNRHR</sequence>
<dbReference type="Pfam" id="PF06791">
    <property type="entry name" value="TMP_2"/>
    <property type="match status" value="1"/>
</dbReference>
<comment type="similarity">
    <text evidence="2">Belongs to the virb1 family.</text>
</comment>
<dbReference type="InterPro" id="IPR023346">
    <property type="entry name" value="Lysozyme-like_dom_sf"/>
</dbReference>